<proteinExistence type="predicted"/>
<dbReference type="Gene3D" id="2.180.10.10">
    <property type="entry name" value="RHS repeat-associated core"/>
    <property type="match status" value="1"/>
</dbReference>
<dbReference type="InterPro" id="IPR022385">
    <property type="entry name" value="Rhs_assc_core"/>
</dbReference>
<dbReference type="InterPro" id="IPR050708">
    <property type="entry name" value="T6SS_VgrG/RHS"/>
</dbReference>
<dbReference type="PANTHER" id="PTHR32305:SF15">
    <property type="entry name" value="PROTEIN RHSA-RELATED"/>
    <property type="match status" value="1"/>
</dbReference>
<dbReference type="AlphaFoldDB" id="A0A1I3Z4B4"/>
<dbReference type="EMBL" id="FORG01000091">
    <property type="protein sequence ID" value="SFK38963.1"/>
    <property type="molecule type" value="Genomic_DNA"/>
</dbReference>
<dbReference type="NCBIfam" id="TIGR03696">
    <property type="entry name" value="Rhs_assc_core"/>
    <property type="match status" value="1"/>
</dbReference>
<reference evidence="2" key="1">
    <citation type="submission" date="2016-10" db="EMBL/GenBank/DDBJ databases">
        <authorList>
            <person name="Varghese N."/>
            <person name="Submissions S."/>
        </authorList>
    </citation>
    <scope>NUCLEOTIDE SEQUENCE [LARGE SCALE GENOMIC DNA]</scope>
    <source>
        <strain evidence="2">DSM 17908</strain>
    </source>
</reference>
<sequence>QYEDEESGLYYNRFRYYNPETAQYISPDPIGLLGGFNPYGYVHNPTNWIDPLGLAGKDCDKLVEDVKANTPKDSVYIPRDANGKPISLDKQIVNSQDIPLPHPGAEGRAHTVLGGKVSSKTGEVYRQSATFPEATWPLAKGQPVPLSEVHWTSHGRPDHTNPHQHPFHYEGQYGWKRADRLPFYPNGIK</sequence>
<evidence type="ECO:0000313" key="1">
    <source>
        <dbReference type="EMBL" id="SFK38963.1"/>
    </source>
</evidence>
<dbReference type="Proteomes" id="UP000198919">
    <property type="component" value="Unassembled WGS sequence"/>
</dbReference>
<name>A0A1I3Z4B4_9GAMM</name>
<accession>A0A1I3Z4B4</accession>
<gene>
    <name evidence="1" type="ORF">SAMN05421680_1913</name>
</gene>
<organism evidence="1 2">
    <name type="scientific">Xenorhabdus mauleonii</name>
    <dbReference type="NCBI Taxonomy" id="351675"/>
    <lineage>
        <taxon>Bacteria</taxon>
        <taxon>Pseudomonadati</taxon>
        <taxon>Pseudomonadota</taxon>
        <taxon>Gammaproteobacteria</taxon>
        <taxon>Enterobacterales</taxon>
        <taxon>Morganellaceae</taxon>
        <taxon>Xenorhabdus</taxon>
    </lineage>
</organism>
<feature type="non-terminal residue" evidence="1">
    <location>
        <position position="1"/>
    </location>
</feature>
<protein>
    <submittedName>
        <fullName evidence="1">RHS repeat-associated core domain-containing protein</fullName>
    </submittedName>
</protein>
<dbReference type="STRING" id="351675.SAMN05421680_1913"/>
<evidence type="ECO:0000313" key="2">
    <source>
        <dbReference type="Proteomes" id="UP000198919"/>
    </source>
</evidence>
<dbReference type="PANTHER" id="PTHR32305">
    <property type="match status" value="1"/>
</dbReference>
<dbReference type="RefSeq" id="WP_244896552.1">
    <property type="nucleotide sequence ID" value="NZ_CAWRBN010000051.1"/>
</dbReference>